<keyword evidence="1" id="KW-0175">Coiled coil</keyword>
<evidence type="ECO:0000313" key="3">
    <source>
        <dbReference type="EMBL" id="AEF81068.1"/>
    </source>
</evidence>
<dbReference type="AlphaFoldDB" id="F5Y934"/>
<organism evidence="3 4">
    <name type="scientific">Leadbettera azotonutricia (strain ATCC BAA-888 / DSM 13862 / ZAS-9)</name>
    <name type="common">Treponema azotonutricium</name>
    <dbReference type="NCBI Taxonomy" id="545695"/>
    <lineage>
        <taxon>Bacteria</taxon>
        <taxon>Pseudomonadati</taxon>
        <taxon>Spirochaetota</taxon>
        <taxon>Spirochaetia</taxon>
        <taxon>Spirochaetales</taxon>
        <taxon>Breznakiellaceae</taxon>
        <taxon>Leadbettera</taxon>
    </lineage>
</organism>
<dbReference type="RefSeq" id="WP_015712276.1">
    <property type="nucleotide sequence ID" value="NC_015577.1"/>
</dbReference>
<dbReference type="eggNOG" id="ENOG502ZAA0">
    <property type="taxonomic scope" value="Bacteria"/>
</dbReference>
<protein>
    <recommendedName>
        <fullName evidence="2">DUF4428 domain-containing protein</fullName>
    </recommendedName>
</protein>
<evidence type="ECO:0000256" key="1">
    <source>
        <dbReference type="SAM" id="Coils"/>
    </source>
</evidence>
<feature type="coiled-coil region" evidence="1">
    <location>
        <begin position="167"/>
        <end position="194"/>
    </location>
</feature>
<dbReference type="InterPro" id="IPR027872">
    <property type="entry name" value="DUF4428"/>
</dbReference>
<dbReference type="Proteomes" id="UP000009222">
    <property type="component" value="Chromosome"/>
</dbReference>
<feature type="domain" description="DUF4428" evidence="2">
    <location>
        <begin position="8"/>
        <end position="55"/>
    </location>
</feature>
<dbReference type="EMBL" id="CP001841">
    <property type="protein sequence ID" value="AEF81068.1"/>
    <property type="molecule type" value="Genomic_DNA"/>
</dbReference>
<dbReference type="OrthoDB" id="3191813at2"/>
<reference evidence="4" key="1">
    <citation type="submission" date="2009-12" db="EMBL/GenBank/DDBJ databases">
        <title>Complete sequence of Treponema azotonutricium strain ZAS-9.</title>
        <authorList>
            <person name="Tetu S.G."/>
            <person name="Matson E."/>
            <person name="Ren Q."/>
            <person name="Seshadri R."/>
            <person name="Elbourne L."/>
            <person name="Hassan K.A."/>
            <person name="Durkin A."/>
            <person name="Radune D."/>
            <person name="Mohamoud Y."/>
            <person name="Shay R."/>
            <person name="Jin S."/>
            <person name="Zhang X."/>
            <person name="Lucey K."/>
            <person name="Ballor N.R."/>
            <person name="Ottesen E."/>
            <person name="Rosenthal R."/>
            <person name="Allen A."/>
            <person name="Leadbetter J.R."/>
            <person name="Paulsen I.T."/>
        </authorList>
    </citation>
    <scope>NUCLEOTIDE SEQUENCE [LARGE SCALE GENOMIC DNA]</scope>
    <source>
        <strain evidence="4">ATCC BAA-888 / DSM 13862 / ZAS-9</strain>
    </source>
</reference>
<dbReference type="InParanoid" id="F5Y934"/>
<proteinExistence type="predicted"/>
<keyword evidence="4" id="KW-1185">Reference proteome</keyword>
<dbReference type="Pfam" id="PF14471">
    <property type="entry name" value="DUF4428"/>
    <property type="match status" value="1"/>
</dbReference>
<dbReference type="STRING" id="545695.TREAZ_3286"/>
<evidence type="ECO:0000313" key="4">
    <source>
        <dbReference type="Proteomes" id="UP000009222"/>
    </source>
</evidence>
<dbReference type="KEGG" id="taz:TREAZ_3286"/>
<dbReference type="HOGENOM" id="CLU_1132090_0_0_12"/>
<gene>
    <name evidence="3" type="ordered locus">TREAZ_3286</name>
</gene>
<sequence>MGLFDKKTCDICGNKIGLLGNRKLKDGNMCKDCAKKISPLLTGRKNFALQDMKQHLAYRAENEKIVKAFSETRTVGRNYRLHIDDNKGLIVISDSSNFRNANPDVLQFSQITGCDFVVDEEKRSIIDDDAPREEGKPAPRKEVVEYSVDVTVHINSPWFQDMEFSVAENLEKNSQDYQNAVAEAEEIKKALSDLHFKAAAAAPKGPVACLNCGATGIPTPEGRCEYCNGVLG</sequence>
<accession>F5Y934</accession>
<name>F5Y934_LEAAZ</name>
<evidence type="ECO:0000259" key="2">
    <source>
        <dbReference type="Pfam" id="PF14471"/>
    </source>
</evidence>
<reference evidence="3 4" key="2">
    <citation type="journal article" date="2011" name="ISME J.">
        <title>RNA-seq reveals cooperative metabolic interactions between two termite-gut spirochete species in co-culture.</title>
        <authorList>
            <person name="Rosenthal A.Z."/>
            <person name="Matson E.G."/>
            <person name="Eldar A."/>
            <person name="Leadbetter J.R."/>
        </authorList>
    </citation>
    <scope>NUCLEOTIDE SEQUENCE [LARGE SCALE GENOMIC DNA]</scope>
    <source>
        <strain evidence="4">ATCC BAA-888 / DSM 13862 / ZAS-9</strain>
    </source>
</reference>